<evidence type="ECO:0000313" key="8">
    <source>
        <dbReference type="Proteomes" id="UP000198942"/>
    </source>
</evidence>
<organism evidence="7 8">
    <name type="scientific">Mucilaginibacter gossypiicola</name>
    <dbReference type="NCBI Taxonomy" id="551995"/>
    <lineage>
        <taxon>Bacteria</taxon>
        <taxon>Pseudomonadati</taxon>
        <taxon>Bacteroidota</taxon>
        <taxon>Sphingobacteriia</taxon>
        <taxon>Sphingobacteriales</taxon>
        <taxon>Sphingobacteriaceae</taxon>
        <taxon>Mucilaginibacter</taxon>
    </lineage>
</organism>
<keyword evidence="8" id="KW-1185">Reference proteome</keyword>
<dbReference type="AlphaFoldDB" id="A0A1H8DK40"/>
<dbReference type="Gene3D" id="3.40.50.300">
    <property type="entry name" value="P-loop containing nucleotide triphosphate hydrolases"/>
    <property type="match status" value="2"/>
</dbReference>
<dbReference type="InterPro" id="IPR027417">
    <property type="entry name" value="P-loop_NTPase"/>
</dbReference>
<dbReference type="GO" id="GO:0000725">
    <property type="term" value="P:recombinational repair"/>
    <property type="evidence" value="ECO:0007669"/>
    <property type="project" value="TreeGrafter"/>
</dbReference>
<feature type="domain" description="UvrD-like helicase ATP-binding" evidence="6">
    <location>
        <begin position="104"/>
        <end position="165"/>
    </location>
</feature>
<dbReference type="Pfam" id="PF00580">
    <property type="entry name" value="UvrD-helicase"/>
    <property type="match status" value="1"/>
</dbReference>
<keyword evidence="1" id="KW-0547">Nucleotide-binding</keyword>
<dbReference type="PANTHER" id="PTHR11070">
    <property type="entry name" value="UVRD / RECB / PCRA DNA HELICASE FAMILY MEMBER"/>
    <property type="match status" value="1"/>
</dbReference>
<dbReference type="GO" id="GO:0043138">
    <property type="term" value="F:3'-5' DNA helicase activity"/>
    <property type="evidence" value="ECO:0007669"/>
    <property type="project" value="TreeGrafter"/>
</dbReference>
<evidence type="ECO:0000256" key="3">
    <source>
        <dbReference type="ARBA" id="ARBA00022806"/>
    </source>
</evidence>
<gene>
    <name evidence="7" type="ORF">SAMN05192574_102362</name>
</gene>
<accession>A0A1H8DK40</accession>
<evidence type="ECO:0000256" key="1">
    <source>
        <dbReference type="ARBA" id="ARBA00022741"/>
    </source>
</evidence>
<dbReference type="GO" id="GO:0003677">
    <property type="term" value="F:DNA binding"/>
    <property type="evidence" value="ECO:0007669"/>
    <property type="project" value="InterPro"/>
</dbReference>
<dbReference type="GO" id="GO:0005524">
    <property type="term" value="F:ATP binding"/>
    <property type="evidence" value="ECO:0007669"/>
    <property type="project" value="UniProtKB-KW"/>
</dbReference>
<dbReference type="PANTHER" id="PTHR11070:SF2">
    <property type="entry name" value="ATP-DEPENDENT DNA HELICASE SRS2"/>
    <property type="match status" value="1"/>
</dbReference>
<dbReference type="Proteomes" id="UP000198942">
    <property type="component" value="Unassembled WGS sequence"/>
</dbReference>
<dbReference type="EMBL" id="FOCL01000002">
    <property type="protein sequence ID" value="SEN07124.1"/>
    <property type="molecule type" value="Genomic_DNA"/>
</dbReference>
<name>A0A1H8DK40_9SPHI</name>
<dbReference type="STRING" id="551995.SAMN05192574_102362"/>
<sequence>MIDYADFLKRPKSLLIAPAGYGKSHTIITALQHCGEGRQLILTHTHAGIASLLEKIREAKISSKCYHIETISGFAQKYAFAFSLPSAIPNQQDENFYRWVLRRAQKLFKMKPVQSILRHTYTGLFVDEYQDCSTEQHALIGLLADLFPTRILGDHLQGIFNFKGQTLVDMECAETMNGYLDVSFSLEIPQRWQRGNNAALGDDLKLIRALLLQKSPIALANFPSIIFHQAEERDLYDTRSAYYKQINQLLNEDSLLILHPETTSVNPRIALNKLFKNRLVMIESIDDKDFYGLAKTLDTLTSENVSKVVIEIAHKLFNKTAIDNWFNDKSIKNKTKPEEKAKAEPIKSLLAELSLQLSLPGVAKLLRMISDLPGVSCTRKEVLQCLIKSLLNAAGDDLSVYDAMVLVRNSIRRMGRKVKGKSFGTTLLTKGLEFDTVAILNAGKFTDPKHLYVALTRASRKLVIFNVSNVLTPAY</sequence>
<dbReference type="OrthoDB" id="1100019at2"/>
<dbReference type="InterPro" id="IPR014016">
    <property type="entry name" value="UvrD-like_ATP-bd"/>
</dbReference>
<evidence type="ECO:0000256" key="4">
    <source>
        <dbReference type="ARBA" id="ARBA00022840"/>
    </source>
</evidence>
<reference evidence="8" key="1">
    <citation type="submission" date="2016-10" db="EMBL/GenBank/DDBJ databases">
        <authorList>
            <person name="Varghese N."/>
            <person name="Submissions S."/>
        </authorList>
    </citation>
    <scope>NUCLEOTIDE SEQUENCE [LARGE SCALE GENOMIC DNA]</scope>
    <source>
        <strain evidence="8">Gh-48</strain>
    </source>
</reference>
<keyword evidence="3 7" id="KW-0347">Helicase</keyword>
<dbReference type="RefSeq" id="WP_091209490.1">
    <property type="nucleotide sequence ID" value="NZ_FOCL01000002.1"/>
</dbReference>
<keyword evidence="4" id="KW-0067">ATP-binding</keyword>
<proteinExistence type="predicted"/>
<dbReference type="SUPFAM" id="SSF52540">
    <property type="entry name" value="P-loop containing nucleoside triphosphate hydrolases"/>
    <property type="match status" value="1"/>
</dbReference>
<dbReference type="GO" id="GO:0016787">
    <property type="term" value="F:hydrolase activity"/>
    <property type="evidence" value="ECO:0007669"/>
    <property type="project" value="UniProtKB-KW"/>
</dbReference>
<evidence type="ECO:0000256" key="2">
    <source>
        <dbReference type="ARBA" id="ARBA00022801"/>
    </source>
</evidence>
<evidence type="ECO:0000313" key="7">
    <source>
        <dbReference type="EMBL" id="SEN07124.1"/>
    </source>
</evidence>
<dbReference type="InterPro" id="IPR000212">
    <property type="entry name" value="DNA_helicase_UvrD/REP"/>
</dbReference>
<evidence type="ECO:0000259" key="6">
    <source>
        <dbReference type="Pfam" id="PF00580"/>
    </source>
</evidence>
<keyword evidence="2" id="KW-0378">Hydrolase</keyword>
<protein>
    <recommendedName>
        <fullName evidence="5">DNA 3'-5' helicase II</fullName>
    </recommendedName>
</protein>
<evidence type="ECO:0000256" key="5">
    <source>
        <dbReference type="ARBA" id="ARBA00034923"/>
    </source>
</evidence>